<sequence length="80" mass="8954">MANPPLCSISGKYWVTSNAPYGPPISFDGLARSFRAAVHHSSPMYVKHNILASTFIPHSMLSQQAFSRYALDYLVFGMRF</sequence>
<accession>A0ABM9S7P0</accession>
<keyword evidence="2" id="KW-1185">Reference proteome</keyword>
<proteinExistence type="predicted"/>
<organism evidence="1 2">
    <name type="scientific">Yersinia nurmii</name>
    <dbReference type="NCBI Taxonomy" id="685706"/>
    <lineage>
        <taxon>Bacteria</taxon>
        <taxon>Pseudomonadati</taxon>
        <taxon>Pseudomonadota</taxon>
        <taxon>Gammaproteobacteria</taxon>
        <taxon>Enterobacterales</taxon>
        <taxon>Yersiniaceae</taxon>
        <taxon>Yersinia</taxon>
    </lineage>
</organism>
<dbReference type="EMBL" id="CPYD01000004">
    <property type="protein sequence ID" value="CNE37340.1"/>
    <property type="molecule type" value="Genomic_DNA"/>
</dbReference>
<evidence type="ECO:0000313" key="2">
    <source>
        <dbReference type="Proteomes" id="UP000040578"/>
    </source>
</evidence>
<comment type="caution">
    <text evidence="1">The sequence shown here is derived from an EMBL/GenBank/DDBJ whole genome shotgun (WGS) entry which is preliminary data.</text>
</comment>
<dbReference type="Proteomes" id="UP000040578">
    <property type="component" value="Unassembled WGS sequence"/>
</dbReference>
<reference evidence="1 2" key="1">
    <citation type="submission" date="2015-03" db="EMBL/GenBank/DDBJ databases">
        <authorList>
            <consortium name="Pathogen Informatics"/>
            <person name="Murphy D."/>
        </authorList>
    </citation>
    <scope>NUCLEOTIDE SEQUENCE [LARGE SCALE GENOMIC DNA]</scope>
    <source>
        <strain evidence="2">type strain: CIP110231</strain>
    </source>
</reference>
<name>A0ABM9S7P0_9GAMM</name>
<gene>
    <name evidence="1" type="ORF">ERS137967_01395</name>
</gene>
<evidence type="ECO:0000313" key="1">
    <source>
        <dbReference type="EMBL" id="CNE37340.1"/>
    </source>
</evidence>
<protein>
    <submittedName>
        <fullName evidence="1">Phage-related capsid packaging protein</fullName>
    </submittedName>
</protein>